<sequence>MLEIIILGSGTSHGVPMIGCDCAVCRSNDPRNKRTRPSIAVKGPNGTILVDTPPELRLQAIACNLRTVDAVLFTHTHADHLMGLDDLRRYNDLMGKEIPIYGDASTLEDIRRVFRYVFIETQAGGGKPRLQLFEVQSPMELCGLIVEAFYVLHGHLPVLAYRFRNPQTQSCMAYVTDVSHIPPEAMEKLYHLDLLIIDAVRYDPHPTHFGLWQTLEVIEQLQPKQALLTHLSHHFDHTTLCAETPAHVNPAYDGQVIRLE</sequence>
<dbReference type="RefSeq" id="WP_016483473.1">
    <property type="nucleotide sequence ID" value="NC_021487.1"/>
</dbReference>
<dbReference type="CDD" id="cd16279">
    <property type="entry name" value="metallo-hydrolase-like_MBL-fold"/>
    <property type="match status" value="1"/>
</dbReference>
<evidence type="ECO:0000313" key="2">
    <source>
        <dbReference type="EMBL" id="CCW35951.1"/>
    </source>
</evidence>
<feature type="domain" description="Metallo-beta-lactamase" evidence="1">
    <location>
        <begin position="35"/>
        <end position="233"/>
    </location>
</feature>
<dbReference type="InParanoid" id="S0EVW9"/>
<proteinExistence type="predicted"/>
<dbReference type="PANTHER" id="PTHR42663:SF6">
    <property type="entry name" value="HYDROLASE C777.06C-RELATED"/>
    <property type="match status" value="1"/>
</dbReference>
<dbReference type="Gene3D" id="3.60.15.10">
    <property type="entry name" value="Ribonuclease Z/Hydroxyacylglutathione hydrolase-like"/>
    <property type="match status" value="1"/>
</dbReference>
<dbReference type="PATRIC" id="fig|1303518.3.peg.2220"/>
<dbReference type="InterPro" id="IPR001279">
    <property type="entry name" value="Metallo-B-lactamas"/>
</dbReference>
<dbReference type="KEGG" id="ccz:CCALI_02144"/>
<name>S0EVW9_CHTCT</name>
<dbReference type="GO" id="GO:0016787">
    <property type="term" value="F:hydrolase activity"/>
    <property type="evidence" value="ECO:0007669"/>
    <property type="project" value="UniProtKB-KW"/>
</dbReference>
<dbReference type="FunCoup" id="S0EVW9">
    <property type="interactions" value="26"/>
</dbReference>
<dbReference type="STRING" id="454171.CP488_01946"/>
<gene>
    <name evidence="2" type="ORF">CCALI_02144</name>
</gene>
<dbReference type="EMBL" id="HF951689">
    <property type="protein sequence ID" value="CCW35951.1"/>
    <property type="molecule type" value="Genomic_DNA"/>
</dbReference>
<evidence type="ECO:0000313" key="3">
    <source>
        <dbReference type="Proteomes" id="UP000014227"/>
    </source>
</evidence>
<accession>S0EVW9</accession>
<dbReference type="PANTHER" id="PTHR42663">
    <property type="entry name" value="HYDROLASE C777.06C-RELATED-RELATED"/>
    <property type="match status" value="1"/>
</dbReference>
<keyword evidence="3" id="KW-1185">Reference proteome</keyword>
<protein>
    <submittedName>
        <fullName evidence="2">Metal-dependent hydrolases of the beta-lactamase superfamily I</fullName>
    </submittedName>
</protein>
<reference evidence="3" key="1">
    <citation type="submission" date="2013-03" db="EMBL/GenBank/DDBJ databases">
        <title>Genome sequence of Chthonomonas calidirosea, the first sequenced genome from the Armatimonadetes phylum (formally candidate division OP10).</title>
        <authorList>
            <person name="Lee K.C.Y."/>
            <person name="Morgan X.C."/>
            <person name="Dunfield P.F."/>
            <person name="Tamas I."/>
            <person name="Houghton K.M."/>
            <person name="Vyssotski M."/>
            <person name="Ryan J.L.J."/>
            <person name="Lagutin K."/>
            <person name="McDonald I.R."/>
            <person name="Stott M.B."/>
        </authorList>
    </citation>
    <scope>NUCLEOTIDE SEQUENCE [LARGE SCALE GENOMIC DNA]</scope>
    <source>
        <strain evidence="3">DSM 23976 / ICMP 18418 / T49</strain>
    </source>
</reference>
<keyword evidence="2" id="KW-0378">Hydrolase</keyword>
<dbReference type="Proteomes" id="UP000014227">
    <property type="component" value="Chromosome I"/>
</dbReference>
<organism evidence="2 3">
    <name type="scientific">Chthonomonas calidirosea (strain DSM 23976 / ICMP 18418 / T49)</name>
    <dbReference type="NCBI Taxonomy" id="1303518"/>
    <lineage>
        <taxon>Bacteria</taxon>
        <taxon>Bacillati</taxon>
        <taxon>Armatimonadota</taxon>
        <taxon>Chthonomonadia</taxon>
        <taxon>Chthonomonadales</taxon>
        <taxon>Chthonomonadaceae</taxon>
        <taxon>Chthonomonas</taxon>
    </lineage>
</organism>
<dbReference type="eggNOG" id="COG1235">
    <property type="taxonomic scope" value="Bacteria"/>
</dbReference>
<dbReference type="HOGENOM" id="CLU_044538_2_1_0"/>
<dbReference type="AlphaFoldDB" id="S0EVW9"/>
<dbReference type="Pfam" id="PF12706">
    <property type="entry name" value="Lactamase_B_2"/>
    <property type="match status" value="1"/>
</dbReference>
<dbReference type="SMART" id="SM00849">
    <property type="entry name" value="Lactamase_B"/>
    <property type="match status" value="1"/>
</dbReference>
<dbReference type="InterPro" id="IPR036866">
    <property type="entry name" value="RibonucZ/Hydroxyglut_hydro"/>
</dbReference>
<dbReference type="SUPFAM" id="SSF56281">
    <property type="entry name" value="Metallo-hydrolase/oxidoreductase"/>
    <property type="match status" value="1"/>
</dbReference>
<evidence type="ECO:0000259" key="1">
    <source>
        <dbReference type="SMART" id="SM00849"/>
    </source>
</evidence>